<feature type="signal peptide" evidence="1">
    <location>
        <begin position="1"/>
        <end position="18"/>
    </location>
</feature>
<reference evidence="3" key="1">
    <citation type="journal article" date="2019" name="bioRxiv">
        <title>The Genome of the Zebra Mussel, Dreissena polymorpha: A Resource for Invasive Species Research.</title>
        <authorList>
            <person name="McCartney M.A."/>
            <person name="Auch B."/>
            <person name="Kono T."/>
            <person name="Mallez S."/>
            <person name="Zhang Y."/>
            <person name="Obille A."/>
            <person name="Becker A."/>
            <person name="Abrahante J.E."/>
            <person name="Garbe J."/>
            <person name="Badalamenti J.P."/>
            <person name="Herman A."/>
            <person name="Mangelson H."/>
            <person name="Liachko I."/>
            <person name="Sullivan S."/>
            <person name="Sone E.D."/>
            <person name="Koren S."/>
            <person name="Silverstein K.A.T."/>
            <person name="Beckman K.B."/>
            <person name="Gohl D.M."/>
        </authorList>
    </citation>
    <scope>NUCLEOTIDE SEQUENCE</scope>
    <source>
        <strain evidence="3">Duluth1</strain>
        <tissue evidence="3">Whole animal</tissue>
    </source>
</reference>
<accession>A0A9D4DRL3</accession>
<dbReference type="AlphaFoldDB" id="A0A9D4DRL3"/>
<organism evidence="3 4">
    <name type="scientific">Dreissena polymorpha</name>
    <name type="common">Zebra mussel</name>
    <name type="synonym">Mytilus polymorpha</name>
    <dbReference type="NCBI Taxonomy" id="45954"/>
    <lineage>
        <taxon>Eukaryota</taxon>
        <taxon>Metazoa</taxon>
        <taxon>Spiralia</taxon>
        <taxon>Lophotrochozoa</taxon>
        <taxon>Mollusca</taxon>
        <taxon>Bivalvia</taxon>
        <taxon>Autobranchia</taxon>
        <taxon>Heteroconchia</taxon>
        <taxon>Euheterodonta</taxon>
        <taxon>Imparidentia</taxon>
        <taxon>Neoheterodontei</taxon>
        <taxon>Myida</taxon>
        <taxon>Dreissenoidea</taxon>
        <taxon>Dreissenidae</taxon>
        <taxon>Dreissena</taxon>
    </lineage>
</organism>
<proteinExistence type="predicted"/>
<evidence type="ECO:0000256" key="1">
    <source>
        <dbReference type="SAM" id="SignalP"/>
    </source>
</evidence>
<gene>
    <name evidence="2" type="ORF">DPMN_188366</name>
    <name evidence="3" type="ORF">DPMN_188433</name>
</gene>
<sequence>MEIKVCVIFVLLVIAVYCNKRNVQFAKDTAVSGFKCSATEQIGDIILTQTVQMCTSVCASTDGCKSVFYTHPECVRCRSRYRKENDARLLPMAGSVSYRTGIVNPFMPCGLSHHFKLDHFISQN</sequence>
<keyword evidence="1" id="KW-0732">Signal</keyword>
<reference evidence="3" key="2">
    <citation type="submission" date="2020-11" db="EMBL/GenBank/DDBJ databases">
        <authorList>
            <person name="McCartney M.A."/>
            <person name="Auch B."/>
            <person name="Kono T."/>
            <person name="Mallez S."/>
            <person name="Becker A."/>
            <person name="Gohl D.M."/>
            <person name="Silverstein K.A.T."/>
            <person name="Koren S."/>
            <person name="Bechman K.B."/>
            <person name="Herman A."/>
            <person name="Abrahante J.E."/>
            <person name="Garbe J."/>
        </authorList>
    </citation>
    <scope>NUCLEOTIDE SEQUENCE</scope>
    <source>
        <strain evidence="3">Duluth1</strain>
        <tissue evidence="3">Whole animal</tissue>
    </source>
</reference>
<comment type="caution">
    <text evidence="3">The sequence shown here is derived from an EMBL/GenBank/DDBJ whole genome shotgun (WGS) entry which is preliminary data.</text>
</comment>
<keyword evidence="4" id="KW-1185">Reference proteome</keyword>
<dbReference type="Proteomes" id="UP000828390">
    <property type="component" value="Unassembled WGS sequence"/>
</dbReference>
<protein>
    <submittedName>
        <fullName evidence="3">Uncharacterized protein</fullName>
    </submittedName>
</protein>
<evidence type="ECO:0000313" key="3">
    <source>
        <dbReference type="EMBL" id="KAH3753783.1"/>
    </source>
</evidence>
<evidence type="ECO:0000313" key="2">
    <source>
        <dbReference type="EMBL" id="KAH3753723.1"/>
    </source>
</evidence>
<evidence type="ECO:0000313" key="4">
    <source>
        <dbReference type="Proteomes" id="UP000828390"/>
    </source>
</evidence>
<feature type="chain" id="PRO_5040045432" evidence="1">
    <location>
        <begin position="19"/>
        <end position="124"/>
    </location>
</feature>
<dbReference type="EMBL" id="JAIWYP010000010">
    <property type="protein sequence ID" value="KAH3753783.1"/>
    <property type="molecule type" value="Genomic_DNA"/>
</dbReference>
<dbReference type="EMBL" id="JAIWYP010000010">
    <property type="protein sequence ID" value="KAH3753723.1"/>
    <property type="molecule type" value="Genomic_DNA"/>
</dbReference>
<name>A0A9D4DRL3_DREPO</name>